<gene>
    <name evidence="1" type="ORF">CONPUDRAFT_163701</name>
</gene>
<dbReference type="GeneID" id="19204968"/>
<reference evidence="2" key="1">
    <citation type="journal article" date="2012" name="Science">
        <title>The Paleozoic origin of enzymatic lignin decomposition reconstructed from 31 fungal genomes.</title>
        <authorList>
            <person name="Floudas D."/>
            <person name="Binder M."/>
            <person name="Riley R."/>
            <person name="Barry K."/>
            <person name="Blanchette R.A."/>
            <person name="Henrissat B."/>
            <person name="Martinez A.T."/>
            <person name="Otillar R."/>
            <person name="Spatafora J.W."/>
            <person name="Yadav J.S."/>
            <person name="Aerts A."/>
            <person name="Benoit I."/>
            <person name="Boyd A."/>
            <person name="Carlson A."/>
            <person name="Copeland A."/>
            <person name="Coutinho P.M."/>
            <person name="de Vries R.P."/>
            <person name="Ferreira P."/>
            <person name="Findley K."/>
            <person name="Foster B."/>
            <person name="Gaskell J."/>
            <person name="Glotzer D."/>
            <person name="Gorecki P."/>
            <person name="Heitman J."/>
            <person name="Hesse C."/>
            <person name="Hori C."/>
            <person name="Igarashi K."/>
            <person name="Jurgens J.A."/>
            <person name="Kallen N."/>
            <person name="Kersten P."/>
            <person name="Kohler A."/>
            <person name="Kuees U."/>
            <person name="Kumar T.K.A."/>
            <person name="Kuo A."/>
            <person name="LaButti K."/>
            <person name="Larrondo L.F."/>
            <person name="Lindquist E."/>
            <person name="Ling A."/>
            <person name="Lombard V."/>
            <person name="Lucas S."/>
            <person name="Lundell T."/>
            <person name="Martin R."/>
            <person name="McLaughlin D.J."/>
            <person name="Morgenstern I."/>
            <person name="Morin E."/>
            <person name="Murat C."/>
            <person name="Nagy L.G."/>
            <person name="Nolan M."/>
            <person name="Ohm R.A."/>
            <person name="Patyshakuliyeva A."/>
            <person name="Rokas A."/>
            <person name="Ruiz-Duenas F.J."/>
            <person name="Sabat G."/>
            <person name="Salamov A."/>
            <person name="Samejima M."/>
            <person name="Schmutz J."/>
            <person name="Slot J.C."/>
            <person name="St John F."/>
            <person name="Stenlid J."/>
            <person name="Sun H."/>
            <person name="Sun S."/>
            <person name="Syed K."/>
            <person name="Tsang A."/>
            <person name="Wiebenga A."/>
            <person name="Young D."/>
            <person name="Pisabarro A."/>
            <person name="Eastwood D.C."/>
            <person name="Martin F."/>
            <person name="Cullen D."/>
            <person name="Grigoriev I.V."/>
            <person name="Hibbett D.S."/>
        </authorList>
    </citation>
    <scope>NUCLEOTIDE SEQUENCE [LARGE SCALE GENOMIC DNA]</scope>
    <source>
        <strain evidence="2">RWD-64-598 SS2</strain>
    </source>
</reference>
<dbReference type="Proteomes" id="UP000053558">
    <property type="component" value="Unassembled WGS sequence"/>
</dbReference>
<accession>A0A5M3MVE8</accession>
<dbReference type="OrthoDB" id="10041966at2759"/>
<name>A0A5M3MVE8_CONPW</name>
<dbReference type="RefSeq" id="XP_007766594.1">
    <property type="nucleotide sequence ID" value="XM_007768404.1"/>
</dbReference>
<evidence type="ECO:0008006" key="3">
    <source>
        <dbReference type="Google" id="ProtNLM"/>
    </source>
</evidence>
<protein>
    <recommendedName>
        <fullName evidence="3">P-loop containing nucleoside triphosphate hydrolase protein</fullName>
    </recommendedName>
</protein>
<organism evidence="1 2">
    <name type="scientific">Coniophora puteana (strain RWD-64-598)</name>
    <name type="common">Brown rot fungus</name>
    <dbReference type="NCBI Taxonomy" id="741705"/>
    <lineage>
        <taxon>Eukaryota</taxon>
        <taxon>Fungi</taxon>
        <taxon>Dikarya</taxon>
        <taxon>Basidiomycota</taxon>
        <taxon>Agaricomycotina</taxon>
        <taxon>Agaricomycetes</taxon>
        <taxon>Agaricomycetidae</taxon>
        <taxon>Boletales</taxon>
        <taxon>Coniophorineae</taxon>
        <taxon>Coniophoraceae</taxon>
        <taxon>Coniophora</taxon>
    </lineage>
</organism>
<dbReference type="Gene3D" id="3.40.50.300">
    <property type="entry name" value="P-loop containing nucleotide triphosphate hydrolases"/>
    <property type="match status" value="1"/>
</dbReference>
<evidence type="ECO:0000313" key="1">
    <source>
        <dbReference type="EMBL" id="EIW82561.1"/>
    </source>
</evidence>
<dbReference type="OMA" id="VWPAYED"/>
<dbReference type="KEGG" id="cput:CONPUDRAFT_163701"/>
<dbReference type="InterPro" id="IPR027417">
    <property type="entry name" value="P-loop_NTPase"/>
</dbReference>
<evidence type="ECO:0000313" key="2">
    <source>
        <dbReference type="Proteomes" id="UP000053558"/>
    </source>
</evidence>
<sequence>MGYHLPRILAPQSGTIDWPRMRKFLKDVKRDGAIPSDHYSHDHLNEQKDIPIENEAFVKWQNIFQELSSKPGNEDVVWGLIDGFLLYWDKEVISNLDVRIFLRVSHDVLKQRRHERHGYHTAVQSDPEGTLWRDPPGYWEQIVWPAYEDAHRDVFEDGNLETGRPTGKVQDLVLFENEKMSMTDVVGVCCEVLQKKLQGSNI</sequence>
<dbReference type="AlphaFoldDB" id="A0A5M3MVE8"/>
<keyword evidence="2" id="KW-1185">Reference proteome</keyword>
<dbReference type="SUPFAM" id="SSF52540">
    <property type="entry name" value="P-loop containing nucleoside triphosphate hydrolases"/>
    <property type="match status" value="1"/>
</dbReference>
<dbReference type="EMBL" id="JH711576">
    <property type="protein sequence ID" value="EIW82561.1"/>
    <property type="molecule type" value="Genomic_DNA"/>
</dbReference>
<comment type="caution">
    <text evidence="1">The sequence shown here is derived from an EMBL/GenBank/DDBJ whole genome shotgun (WGS) entry which is preliminary data.</text>
</comment>
<proteinExistence type="predicted"/>